<comment type="caution">
    <text evidence="2">The sequence shown here is derived from an EMBL/GenBank/DDBJ whole genome shotgun (WGS) entry which is preliminary data.</text>
</comment>
<organism evidence="2 3">
    <name type="scientific">Gossypium raimondii</name>
    <name type="common">Peruvian cotton</name>
    <name type="synonym">Gossypium klotzschianum subsp. raimondii</name>
    <dbReference type="NCBI Taxonomy" id="29730"/>
    <lineage>
        <taxon>Eukaryota</taxon>
        <taxon>Viridiplantae</taxon>
        <taxon>Streptophyta</taxon>
        <taxon>Embryophyta</taxon>
        <taxon>Tracheophyta</taxon>
        <taxon>Spermatophyta</taxon>
        <taxon>Magnoliopsida</taxon>
        <taxon>eudicotyledons</taxon>
        <taxon>Gunneridae</taxon>
        <taxon>Pentapetalae</taxon>
        <taxon>rosids</taxon>
        <taxon>malvids</taxon>
        <taxon>Malvales</taxon>
        <taxon>Malvaceae</taxon>
        <taxon>Malvoideae</taxon>
        <taxon>Gossypium</taxon>
    </lineage>
</organism>
<evidence type="ECO:0000259" key="1">
    <source>
        <dbReference type="Pfam" id="PF13456"/>
    </source>
</evidence>
<reference evidence="2 3" key="1">
    <citation type="journal article" date="2019" name="Genome Biol. Evol.">
        <title>Insights into the evolution of the New World diploid cottons (Gossypium, subgenus Houzingenia) based on genome sequencing.</title>
        <authorList>
            <person name="Grover C.E."/>
            <person name="Arick M.A. 2nd"/>
            <person name="Thrash A."/>
            <person name="Conover J.L."/>
            <person name="Sanders W.S."/>
            <person name="Peterson D.G."/>
            <person name="Frelichowski J.E."/>
            <person name="Scheffler J.A."/>
            <person name="Scheffler B.E."/>
            <person name="Wendel J.F."/>
        </authorList>
    </citation>
    <scope>NUCLEOTIDE SEQUENCE [LARGE SCALE GENOMIC DNA]</scope>
    <source>
        <strain evidence="2">8</strain>
        <tissue evidence="2">Leaf</tissue>
    </source>
</reference>
<dbReference type="GO" id="GO:0004523">
    <property type="term" value="F:RNA-DNA hybrid ribonuclease activity"/>
    <property type="evidence" value="ECO:0007669"/>
    <property type="project" value="InterPro"/>
</dbReference>
<dbReference type="GO" id="GO:0003676">
    <property type="term" value="F:nucleic acid binding"/>
    <property type="evidence" value="ECO:0007669"/>
    <property type="project" value="InterPro"/>
</dbReference>
<sequence>MKKIGYGVIVRDSDGFVLGGCGGFKDTVMDVDWVKLIAFEESMKVAGGLTISKAVFEYDCANLVYKGGSDIERPGVIQGTVHAYRMLDVGDPYHRLGSRQCSSDPLQQSF</sequence>
<dbReference type="InterPro" id="IPR002156">
    <property type="entry name" value="RNaseH_domain"/>
</dbReference>
<dbReference type="EMBL" id="JABEZZ010000008">
    <property type="protein sequence ID" value="MBA0592312.1"/>
    <property type="molecule type" value="Genomic_DNA"/>
</dbReference>
<feature type="domain" description="RNase H type-1" evidence="1">
    <location>
        <begin position="5"/>
        <end position="65"/>
    </location>
</feature>
<evidence type="ECO:0000313" key="2">
    <source>
        <dbReference type="EMBL" id="MBA0592312.1"/>
    </source>
</evidence>
<feature type="non-terminal residue" evidence="2">
    <location>
        <position position="110"/>
    </location>
</feature>
<name>A0A7J8PTX1_GOSRA</name>
<dbReference type="AlphaFoldDB" id="A0A7J8PTX1"/>
<dbReference type="Proteomes" id="UP000593578">
    <property type="component" value="Unassembled WGS sequence"/>
</dbReference>
<gene>
    <name evidence="2" type="ORF">Gorai_009295</name>
</gene>
<proteinExistence type="predicted"/>
<dbReference type="Pfam" id="PF13456">
    <property type="entry name" value="RVT_3"/>
    <property type="match status" value="1"/>
</dbReference>
<protein>
    <recommendedName>
        <fullName evidence="1">RNase H type-1 domain-containing protein</fullName>
    </recommendedName>
</protein>
<accession>A0A7J8PTX1</accession>
<evidence type="ECO:0000313" key="3">
    <source>
        <dbReference type="Proteomes" id="UP000593578"/>
    </source>
</evidence>